<reference evidence="10 11" key="1">
    <citation type="submission" date="2016-10" db="EMBL/GenBank/DDBJ databases">
        <authorList>
            <person name="de Groot N.N."/>
        </authorList>
    </citation>
    <scope>NUCLEOTIDE SEQUENCE [LARGE SCALE GENOMIC DNA]</scope>
    <source>
        <strain evidence="10">MBHS1</strain>
    </source>
</reference>
<dbReference type="Proteomes" id="UP000236724">
    <property type="component" value="Unassembled WGS sequence"/>
</dbReference>
<dbReference type="EMBL" id="FMSV02000507">
    <property type="protein sequence ID" value="SEH06829.1"/>
    <property type="molecule type" value="Genomic_DNA"/>
</dbReference>
<dbReference type="PANTHER" id="PTHR39342:SF1">
    <property type="entry name" value="UPF0283 MEMBRANE PROTEIN YCJF"/>
    <property type="match status" value="1"/>
</dbReference>
<accession>A0A1H6FBY3</accession>
<gene>
    <name evidence="10" type="ORF">MBHS_02695</name>
</gene>
<dbReference type="AlphaFoldDB" id="A0A1H6FBY3"/>
<evidence type="ECO:0000256" key="8">
    <source>
        <dbReference type="SAM" id="MobiDB-lite"/>
    </source>
</evidence>
<evidence type="ECO:0000313" key="11">
    <source>
        <dbReference type="Proteomes" id="UP000236724"/>
    </source>
</evidence>
<dbReference type="GO" id="GO:0005886">
    <property type="term" value="C:plasma membrane"/>
    <property type="evidence" value="ECO:0007669"/>
    <property type="project" value="UniProtKB-SubCell"/>
</dbReference>
<comment type="similarity">
    <text evidence="2">Belongs to the UPF0283 family.</text>
</comment>
<organism evidence="10 11">
    <name type="scientific">Candidatus Venteria ishoeyi</name>
    <dbReference type="NCBI Taxonomy" id="1899563"/>
    <lineage>
        <taxon>Bacteria</taxon>
        <taxon>Pseudomonadati</taxon>
        <taxon>Pseudomonadota</taxon>
        <taxon>Gammaproteobacteria</taxon>
        <taxon>Thiotrichales</taxon>
        <taxon>Thiotrichaceae</taxon>
        <taxon>Venteria</taxon>
    </lineage>
</organism>
<evidence type="ECO:0000313" key="10">
    <source>
        <dbReference type="EMBL" id="SEH06829.1"/>
    </source>
</evidence>
<protein>
    <recommendedName>
        <fullName evidence="12">TIGR01620 family protein</fullName>
    </recommendedName>
</protein>
<feature type="transmembrane region" description="Helical" evidence="9">
    <location>
        <begin position="139"/>
        <end position="156"/>
    </location>
</feature>
<feature type="transmembrane region" description="Helical" evidence="9">
    <location>
        <begin position="287"/>
        <end position="306"/>
    </location>
</feature>
<feature type="transmembrane region" description="Helical" evidence="9">
    <location>
        <begin position="168"/>
        <end position="192"/>
    </location>
</feature>
<sequence>MTTKTWQAPIVFELDEAKPVAKEKKPVSQSVKTAEKANMKPVAFTEKFEKPTTASAKAPTQRQIQHPAQHPVQEKIKAVDNTQTDDFARIDDEPVHIPETERNLPEALERFFDKLDSLPLPEVLSSRINREQAQQFSPLRWLFASLAALLMLMLVVDTWRFLATQFNGSLFLGLVFSLLVLTITATAGWLAWSAWTEIRRLRTVSTLQEEGETLLENDAYGHATPYLNKVAHFYEQRADVKPGIDRFYIVANDHHTDTEACQLFSQQVLKDLDEQAYRIVLKRSNETALMVMISPIASISTILTLWRNMQMIRDVATLYGGRPGFFASFPLLGAVVQNLIYADVSEIMADSVGEIFGGGVLSVVSGQMAQGLGSSLMTARVGLFAMHACRPLPFQSKEKPSLKNIRHEVLRSLKKAITGDKTSRFKKAVI</sequence>
<dbReference type="OrthoDB" id="958025at2"/>
<keyword evidence="3" id="KW-1003">Cell membrane</keyword>
<keyword evidence="11" id="KW-1185">Reference proteome</keyword>
<evidence type="ECO:0000256" key="1">
    <source>
        <dbReference type="ARBA" id="ARBA00004429"/>
    </source>
</evidence>
<keyword evidence="4" id="KW-0997">Cell inner membrane</keyword>
<evidence type="ECO:0000256" key="4">
    <source>
        <dbReference type="ARBA" id="ARBA00022519"/>
    </source>
</evidence>
<evidence type="ECO:0000256" key="9">
    <source>
        <dbReference type="SAM" id="Phobius"/>
    </source>
</evidence>
<evidence type="ECO:0000256" key="7">
    <source>
        <dbReference type="ARBA" id="ARBA00023136"/>
    </source>
</evidence>
<dbReference type="NCBIfam" id="TIGR01620">
    <property type="entry name" value="hyp_HI0043"/>
    <property type="match status" value="1"/>
</dbReference>
<dbReference type="InterPro" id="IPR006507">
    <property type="entry name" value="UPF0283"/>
</dbReference>
<evidence type="ECO:0000256" key="3">
    <source>
        <dbReference type="ARBA" id="ARBA00022475"/>
    </source>
</evidence>
<dbReference type="Pfam" id="PF05128">
    <property type="entry name" value="DUF697"/>
    <property type="match status" value="1"/>
</dbReference>
<feature type="region of interest" description="Disordered" evidence="8">
    <location>
        <begin position="19"/>
        <end position="71"/>
    </location>
</feature>
<evidence type="ECO:0000256" key="6">
    <source>
        <dbReference type="ARBA" id="ARBA00022989"/>
    </source>
</evidence>
<evidence type="ECO:0000256" key="2">
    <source>
        <dbReference type="ARBA" id="ARBA00008255"/>
    </source>
</evidence>
<dbReference type="RefSeq" id="WP_103920557.1">
    <property type="nucleotide sequence ID" value="NZ_FMSV02000507.1"/>
</dbReference>
<keyword evidence="5 9" id="KW-0812">Transmembrane</keyword>
<name>A0A1H6FBY3_9GAMM</name>
<keyword evidence="7 9" id="KW-0472">Membrane</keyword>
<dbReference type="PANTHER" id="PTHR39342">
    <property type="entry name" value="UPF0283 MEMBRANE PROTEIN YCJF"/>
    <property type="match status" value="1"/>
</dbReference>
<feature type="compositionally biased region" description="Polar residues" evidence="8">
    <location>
        <begin position="52"/>
        <end position="66"/>
    </location>
</feature>
<evidence type="ECO:0000256" key="5">
    <source>
        <dbReference type="ARBA" id="ARBA00022692"/>
    </source>
</evidence>
<keyword evidence="6 9" id="KW-1133">Transmembrane helix</keyword>
<dbReference type="InterPro" id="IPR021147">
    <property type="entry name" value="DUF697"/>
</dbReference>
<proteinExistence type="inferred from homology"/>
<evidence type="ECO:0008006" key="12">
    <source>
        <dbReference type="Google" id="ProtNLM"/>
    </source>
</evidence>
<comment type="subcellular location">
    <subcellularLocation>
        <location evidence="1">Cell inner membrane</location>
        <topology evidence="1">Multi-pass membrane protein</topology>
    </subcellularLocation>
</comment>